<accession>A0A2N3NJP6</accession>
<dbReference type="InterPro" id="IPR050309">
    <property type="entry name" value="Type-B_Carboxylest/Lipase"/>
</dbReference>
<dbReference type="InterPro" id="IPR019819">
    <property type="entry name" value="Carboxylesterase_B_CS"/>
</dbReference>
<protein>
    <recommendedName>
        <fullName evidence="3">Carboxylic ester hydrolase</fullName>
        <ecNumber evidence="3">3.1.1.-</ecNumber>
    </recommendedName>
</protein>
<dbReference type="EC" id="3.1.1.-" evidence="3"/>
<dbReference type="GO" id="GO:0016787">
    <property type="term" value="F:hydrolase activity"/>
    <property type="evidence" value="ECO:0007669"/>
    <property type="project" value="UniProtKB-KW"/>
</dbReference>
<dbReference type="InterPro" id="IPR002018">
    <property type="entry name" value="CarbesteraseB"/>
</dbReference>
<dbReference type="InParanoid" id="A0A2N3NJP6"/>
<evidence type="ECO:0000313" key="5">
    <source>
        <dbReference type="EMBL" id="PKS12631.1"/>
    </source>
</evidence>
<comment type="caution">
    <text evidence="5">The sequence shown here is derived from an EMBL/GenBank/DDBJ whole genome shotgun (WGS) entry which is preliminary data.</text>
</comment>
<dbReference type="EMBL" id="NLAX01000003">
    <property type="protein sequence ID" value="PKS12631.1"/>
    <property type="molecule type" value="Genomic_DNA"/>
</dbReference>
<sequence length="627" mass="66658">MALRKWLVVALSAATALLATPIAGLPAVPRAEDDSVVLFIDELIANLTEATEHTEASKKRGLSCSQSSTRTVNLGYAKYQGYHDADADLNVWKGIRYALSPTGNLRWQAPLMPPLNLAASVTAATEFGPICPQNLPSSPGVPLIPGDEDCLFLNVYAPPNAQNLPVLVWIHGGGYGFGDGRQDMTDIINANNKGFVVVSIQYRLNAFGFLASPEIRSQGVVNAGLLDQALALAWVKLFICQFGGDPLRVTISGESAGAGSVMYHGLAVGGSLGSLLFNYAIAASPYLPFQYKYDAKAVTANYYALSNKLGCGSSGKVLSCLRAADSMAIQQASHDVTQTQPFGYWAFYPVTDNAYITTRASQQLSQKKVNGERLLVGNVANEGALFVPHTITTENDLKAWLALEFPNLSAAQITSILTANPNSALTSATGPFYETNGVSGANHLQVSQDANGQQQRGNAILGESTFVCPAYWMSDAYTSGSKKAYHYQYSVPFAFHTTDMNAYFGPRTDNIGPDMALAFQRIWGNFITGGNPSIPNTIANGASAANPAAANDASAWPAWTTSNPQLLNLNQTGGVAYDFANSWGTTVTQFAGPGQLNAIQASNADSWEGGRGARCDFWLSLAPSIPA</sequence>
<dbReference type="InterPro" id="IPR029058">
    <property type="entry name" value="AB_hydrolase_fold"/>
</dbReference>
<dbReference type="Gene3D" id="3.40.50.1820">
    <property type="entry name" value="alpha/beta hydrolase"/>
    <property type="match status" value="1"/>
</dbReference>
<evidence type="ECO:0000256" key="1">
    <source>
        <dbReference type="ARBA" id="ARBA00005964"/>
    </source>
</evidence>
<dbReference type="Proteomes" id="UP000233524">
    <property type="component" value="Unassembled WGS sequence"/>
</dbReference>
<feature type="chain" id="PRO_5014488408" description="Carboxylic ester hydrolase" evidence="3">
    <location>
        <begin position="20"/>
        <end position="627"/>
    </location>
</feature>
<proteinExistence type="inferred from homology"/>
<keyword evidence="3" id="KW-0732">Signal</keyword>
<dbReference type="Pfam" id="PF00135">
    <property type="entry name" value="COesterase"/>
    <property type="match status" value="1"/>
</dbReference>
<dbReference type="PANTHER" id="PTHR11559">
    <property type="entry name" value="CARBOXYLESTERASE"/>
    <property type="match status" value="1"/>
</dbReference>
<name>A0A2N3NJP6_9PEZI</name>
<dbReference type="OrthoDB" id="408631at2759"/>
<gene>
    <name evidence="5" type="ORF">jhhlp_000839</name>
</gene>
<dbReference type="VEuPathDB" id="FungiDB:jhhlp_000839"/>
<keyword evidence="6" id="KW-1185">Reference proteome</keyword>
<evidence type="ECO:0000313" key="6">
    <source>
        <dbReference type="Proteomes" id="UP000233524"/>
    </source>
</evidence>
<keyword evidence="2 3" id="KW-0378">Hydrolase</keyword>
<comment type="similarity">
    <text evidence="1 3">Belongs to the type-B carboxylesterase/lipase family.</text>
</comment>
<evidence type="ECO:0000259" key="4">
    <source>
        <dbReference type="Pfam" id="PF00135"/>
    </source>
</evidence>
<organism evidence="5 6">
    <name type="scientific">Lomentospora prolificans</name>
    <dbReference type="NCBI Taxonomy" id="41688"/>
    <lineage>
        <taxon>Eukaryota</taxon>
        <taxon>Fungi</taxon>
        <taxon>Dikarya</taxon>
        <taxon>Ascomycota</taxon>
        <taxon>Pezizomycotina</taxon>
        <taxon>Sordariomycetes</taxon>
        <taxon>Hypocreomycetidae</taxon>
        <taxon>Microascales</taxon>
        <taxon>Microascaceae</taxon>
        <taxon>Lomentospora</taxon>
    </lineage>
</organism>
<dbReference type="PROSITE" id="PS00941">
    <property type="entry name" value="CARBOXYLESTERASE_B_2"/>
    <property type="match status" value="1"/>
</dbReference>
<dbReference type="SUPFAM" id="SSF53474">
    <property type="entry name" value="alpha/beta-Hydrolases"/>
    <property type="match status" value="1"/>
</dbReference>
<feature type="signal peptide" evidence="3">
    <location>
        <begin position="1"/>
        <end position="19"/>
    </location>
</feature>
<evidence type="ECO:0000256" key="2">
    <source>
        <dbReference type="ARBA" id="ARBA00022801"/>
    </source>
</evidence>
<feature type="domain" description="Carboxylesterase type B" evidence="4">
    <location>
        <begin position="81"/>
        <end position="573"/>
    </location>
</feature>
<evidence type="ECO:0000256" key="3">
    <source>
        <dbReference type="RuleBase" id="RU361235"/>
    </source>
</evidence>
<dbReference type="AlphaFoldDB" id="A0A2N3NJP6"/>
<dbReference type="PROSITE" id="PS00122">
    <property type="entry name" value="CARBOXYLESTERASE_B_1"/>
    <property type="match status" value="1"/>
</dbReference>
<reference evidence="5 6" key="1">
    <citation type="journal article" date="2017" name="G3 (Bethesda)">
        <title>First Draft Genome Sequence of the Pathogenic Fungus Lomentospora prolificans (Formerly Scedosporium prolificans).</title>
        <authorList>
            <person name="Luo R."/>
            <person name="Zimin A."/>
            <person name="Workman R."/>
            <person name="Fan Y."/>
            <person name="Pertea G."/>
            <person name="Grossman N."/>
            <person name="Wear M.P."/>
            <person name="Jia B."/>
            <person name="Miller H."/>
            <person name="Casadevall A."/>
            <person name="Timp W."/>
            <person name="Zhang S.X."/>
            <person name="Salzberg S.L."/>
        </authorList>
    </citation>
    <scope>NUCLEOTIDE SEQUENCE [LARGE SCALE GENOMIC DNA]</scope>
    <source>
        <strain evidence="5 6">JHH-5317</strain>
    </source>
</reference>
<dbReference type="STRING" id="41688.A0A2N3NJP6"/>
<dbReference type="InterPro" id="IPR019826">
    <property type="entry name" value="Carboxylesterase_B_AS"/>
</dbReference>
<dbReference type="FunFam" id="3.40.50.1820:FF:000266">
    <property type="entry name" value="Carboxylic ester hydrolase"/>
    <property type="match status" value="1"/>
</dbReference>